<accession>A0A191ZI21</accession>
<dbReference type="Proteomes" id="UP000078596">
    <property type="component" value="Chromosome"/>
</dbReference>
<keyword evidence="2" id="KW-1185">Reference proteome</keyword>
<proteinExistence type="predicted"/>
<evidence type="ECO:0000313" key="1">
    <source>
        <dbReference type="EMBL" id="ANJ67524.1"/>
    </source>
</evidence>
<dbReference type="AlphaFoldDB" id="A0A191ZI21"/>
<protein>
    <submittedName>
        <fullName evidence="1">Uncharacterized protein</fullName>
    </submittedName>
</protein>
<name>A0A191ZI21_9GAMM</name>
<evidence type="ECO:0000313" key="2">
    <source>
        <dbReference type="Proteomes" id="UP000078596"/>
    </source>
</evidence>
<dbReference type="EMBL" id="CP016027">
    <property type="protein sequence ID" value="ANJ67524.1"/>
    <property type="molecule type" value="Genomic_DNA"/>
</dbReference>
<sequence>MSIAELEQLIESIAAEVARRDAESAERATPPKLDESEIVQVLAFELKRHRKQKDEVFNPFA</sequence>
<dbReference type="KEGG" id="haz:A9404_09095"/>
<reference evidence="1 2" key="1">
    <citation type="submission" date="2016-06" db="EMBL/GenBank/DDBJ databases">
        <title>Insight into the functional genes involving in sulfur oxidation in Pearl River water.</title>
        <authorList>
            <person name="Luo J."/>
            <person name="Tan X."/>
            <person name="Lin W."/>
        </authorList>
    </citation>
    <scope>NUCLEOTIDE SEQUENCE [LARGE SCALE GENOMIC DNA]</scope>
    <source>
        <strain evidence="1 2">LS2</strain>
    </source>
</reference>
<gene>
    <name evidence="1" type="ORF">A9404_09095</name>
</gene>
<organism evidence="1 2">
    <name type="scientific">Halothiobacillus diazotrophicus</name>
    <dbReference type="NCBI Taxonomy" id="1860122"/>
    <lineage>
        <taxon>Bacteria</taxon>
        <taxon>Pseudomonadati</taxon>
        <taxon>Pseudomonadota</taxon>
        <taxon>Gammaproteobacteria</taxon>
        <taxon>Chromatiales</taxon>
        <taxon>Halothiobacillaceae</taxon>
        <taxon>Halothiobacillus</taxon>
    </lineage>
</organism>